<evidence type="ECO:0000256" key="1">
    <source>
        <dbReference type="SAM" id="SignalP"/>
    </source>
</evidence>
<feature type="chain" id="PRO_5045733705" evidence="1">
    <location>
        <begin position="22"/>
        <end position="556"/>
    </location>
</feature>
<dbReference type="PANTHER" id="PTHR38792:SF3">
    <property type="entry name" value="BNR_ASP-BOX REPEAT DOMAIN PROTEIN (AFU_ORTHOLOGUE AFUA_7G06430)-RELATED"/>
    <property type="match status" value="1"/>
</dbReference>
<dbReference type="EMBL" id="JBHUPD010000002">
    <property type="protein sequence ID" value="MFD2873352.1"/>
    <property type="molecule type" value="Genomic_DNA"/>
</dbReference>
<proteinExistence type="predicted"/>
<dbReference type="Pfam" id="PF13088">
    <property type="entry name" value="BNR_2"/>
    <property type="match status" value="1"/>
</dbReference>
<dbReference type="Proteomes" id="UP001597557">
    <property type="component" value="Unassembled WGS sequence"/>
</dbReference>
<keyword evidence="3" id="KW-0326">Glycosidase</keyword>
<keyword evidence="4" id="KW-1185">Reference proteome</keyword>
<feature type="signal peptide" evidence="1">
    <location>
        <begin position="1"/>
        <end position="21"/>
    </location>
</feature>
<evidence type="ECO:0000313" key="3">
    <source>
        <dbReference type="EMBL" id="MFD2873352.1"/>
    </source>
</evidence>
<keyword evidence="1" id="KW-0732">Signal</keyword>
<name>A0ABW5YDJ6_9SPHI</name>
<dbReference type="CDD" id="cd15482">
    <property type="entry name" value="Sialidase_non-viral"/>
    <property type="match status" value="1"/>
</dbReference>
<accession>A0ABW5YDJ6</accession>
<dbReference type="GO" id="GO:0004308">
    <property type="term" value="F:exo-alpha-sialidase activity"/>
    <property type="evidence" value="ECO:0007669"/>
    <property type="project" value="UniProtKB-EC"/>
</dbReference>
<comment type="caution">
    <text evidence="3">The sequence shown here is derived from an EMBL/GenBank/DDBJ whole genome shotgun (WGS) entry which is preliminary data.</text>
</comment>
<dbReference type="RefSeq" id="WP_377185994.1">
    <property type="nucleotide sequence ID" value="NZ_JBHUPD010000002.1"/>
</dbReference>
<keyword evidence="3" id="KW-0378">Hydrolase</keyword>
<dbReference type="PANTHER" id="PTHR38792">
    <property type="entry name" value="BNR/ASP-BOX REPEAT DOMAIN PROTEIN (AFU_ORTHOLOGUE AFUA_7G06430)-RELATED"/>
    <property type="match status" value="1"/>
</dbReference>
<dbReference type="InterPro" id="IPR011040">
    <property type="entry name" value="Sialidase"/>
</dbReference>
<dbReference type="InterPro" id="IPR036278">
    <property type="entry name" value="Sialidase_sf"/>
</dbReference>
<gene>
    <name evidence="3" type="ORF">ACFS5N_12780</name>
</gene>
<dbReference type="SUPFAM" id="SSF49344">
    <property type="entry name" value="CBD9-like"/>
    <property type="match status" value="1"/>
</dbReference>
<dbReference type="SUPFAM" id="SSF50939">
    <property type="entry name" value="Sialidases"/>
    <property type="match status" value="1"/>
</dbReference>
<organism evidence="3 4">
    <name type="scientific">Mucilaginibacter ximonensis</name>
    <dbReference type="NCBI Taxonomy" id="538021"/>
    <lineage>
        <taxon>Bacteria</taxon>
        <taxon>Pseudomonadati</taxon>
        <taxon>Bacteroidota</taxon>
        <taxon>Sphingobacteriia</taxon>
        <taxon>Sphingobacteriales</taxon>
        <taxon>Sphingobacteriaceae</taxon>
        <taxon>Mucilaginibacter</taxon>
    </lineage>
</organism>
<sequence length="556" mass="62003">MLKPKLYLLPLLLIVAMSSVAQQAKTPVGGIRIAWDYNTLVKVSSNNARYSGYARLIQLADNSLLGVYESEGSVYCVKSNDLGKSWSAQTLIAPHADGVNMAVPDILQLKDHSLLVCYNPRPSRRPIDTTKHFAIKTKKSYDHGKTWTDERTLYKADYRFENGCWEPSAIQLPDADVELFFANEDPYRQSNEQCISMVKSRDGGLSWSAAKTTSFRPHSRDGMPSPILLQNGKEMAYSIEDNGFKNFKPTIIRSTLKDDWSKPVGATSPNRNFALADKVPDSLYLGAPYLRRLKTGETILSYQGTEGRINNMNHSEMKVVVGDNEGRNFNRKSVPFNIAGDKAGLWNSVCVLNDNTVVALTSTSSFSQNHNTEVWMIKGHVMPELSVKRAQIHNDPSQDSLETKVFIGGDGLANLKADLNYNDQMLYVMVAVRGVDSLKNASFTIYLDPQNKSYDAPGKGVFKITMDRRNELTMFEGDSGEWKKGYPRGILNDNNMRAGKRYTQVIGIPWSIIGGRPAAGKRVGFNMALTDSNGHTENISSNEADKPFTWCTLKLY</sequence>
<dbReference type="Gene3D" id="2.120.10.10">
    <property type="match status" value="1"/>
</dbReference>
<feature type="domain" description="Sialidase" evidence="2">
    <location>
        <begin position="73"/>
        <end position="216"/>
    </location>
</feature>
<dbReference type="EC" id="3.2.1.18" evidence="3"/>
<protein>
    <submittedName>
        <fullName evidence="3">Exo-alpha-sialidase</fullName>
        <ecNumber evidence="3">3.2.1.18</ecNumber>
    </submittedName>
</protein>
<evidence type="ECO:0000259" key="2">
    <source>
        <dbReference type="Pfam" id="PF13088"/>
    </source>
</evidence>
<dbReference type="Gene3D" id="2.60.40.1190">
    <property type="match status" value="1"/>
</dbReference>
<reference evidence="4" key="1">
    <citation type="journal article" date="2019" name="Int. J. Syst. Evol. Microbiol.">
        <title>The Global Catalogue of Microorganisms (GCM) 10K type strain sequencing project: providing services to taxonomists for standard genome sequencing and annotation.</title>
        <authorList>
            <consortium name="The Broad Institute Genomics Platform"/>
            <consortium name="The Broad Institute Genome Sequencing Center for Infectious Disease"/>
            <person name="Wu L."/>
            <person name="Ma J."/>
        </authorList>
    </citation>
    <scope>NUCLEOTIDE SEQUENCE [LARGE SCALE GENOMIC DNA]</scope>
    <source>
        <strain evidence="4">KCTC 22437</strain>
    </source>
</reference>
<evidence type="ECO:0000313" key="4">
    <source>
        <dbReference type="Proteomes" id="UP001597557"/>
    </source>
</evidence>